<keyword evidence="3" id="KW-0227">DNA damage</keyword>
<dbReference type="Gene3D" id="3.90.1680.10">
    <property type="entry name" value="SOS response associated peptidase-like"/>
    <property type="match status" value="1"/>
</dbReference>
<evidence type="ECO:0000256" key="1">
    <source>
        <dbReference type="ARBA" id="ARBA00008136"/>
    </source>
</evidence>
<keyword evidence="7" id="KW-0456">Lyase</keyword>
<keyword evidence="5" id="KW-0190">Covalent protein-DNA linkage</keyword>
<dbReference type="RefSeq" id="WP_406763632.1">
    <property type="nucleotide sequence ID" value="NZ_JBJHZY010000001.1"/>
</dbReference>
<keyword evidence="2 8" id="KW-0645">Protease</keyword>
<sequence length="209" mass="24088">MCGRFFIESDIEDIIAHYGLKQTYNGASAKGEIFPGTKIPVVLNNKTKELNFLKWGFQVRGINRELINARVETVSEKPAFRKAFLNNRCLIPANAFFEWKTTEKSKVKYKIEVEEEGLFSMAGLFDKFVDRNNKEYLGVVILTRPANEEMSKLHNRMPVILSKGKEDDWLSASEKEIINIQKDIEIDPFVKLKIYPAEGIQQMSFIDLM</sequence>
<accession>A0ABW8TNI4</accession>
<dbReference type="Proteomes" id="UP001623661">
    <property type="component" value="Unassembled WGS sequence"/>
</dbReference>
<evidence type="ECO:0000256" key="2">
    <source>
        <dbReference type="ARBA" id="ARBA00022670"/>
    </source>
</evidence>
<evidence type="ECO:0000256" key="6">
    <source>
        <dbReference type="ARBA" id="ARBA00023125"/>
    </source>
</evidence>
<dbReference type="EMBL" id="JBJHZY010000001">
    <property type="protein sequence ID" value="MFL0267020.1"/>
    <property type="molecule type" value="Genomic_DNA"/>
</dbReference>
<dbReference type="GO" id="GO:0016787">
    <property type="term" value="F:hydrolase activity"/>
    <property type="evidence" value="ECO:0007669"/>
    <property type="project" value="UniProtKB-KW"/>
</dbReference>
<name>A0ABW8TNI4_9CLOT</name>
<dbReference type="PANTHER" id="PTHR13604:SF0">
    <property type="entry name" value="ABASIC SITE PROCESSING PROTEIN HMCES"/>
    <property type="match status" value="1"/>
</dbReference>
<dbReference type="InterPro" id="IPR003738">
    <property type="entry name" value="SRAP"/>
</dbReference>
<evidence type="ECO:0000256" key="4">
    <source>
        <dbReference type="ARBA" id="ARBA00022801"/>
    </source>
</evidence>
<protein>
    <recommendedName>
        <fullName evidence="8">Abasic site processing protein</fullName>
        <ecNumber evidence="8">3.4.-.-</ecNumber>
    </recommendedName>
</protein>
<dbReference type="EC" id="3.4.-.-" evidence="8"/>
<gene>
    <name evidence="9" type="ORF">ACJDUH_02805</name>
</gene>
<keyword evidence="10" id="KW-1185">Reference proteome</keyword>
<keyword evidence="4 8" id="KW-0378">Hydrolase</keyword>
<keyword evidence="6" id="KW-0238">DNA-binding</keyword>
<proteinExistence type="inferred from homology"/>
<evidence type="ECO:0000313" key="10">
    <source>
        <dbReference type="Proteomes" id="UP001623661"/>
    </source>
</evidence>
<evidence type="ECO:0000313" key="9">
    <source>
        <dbReference type="EMBL" id="MFL0267020.1"/>
    </source>
</evidence>
<evidence type="ECO:0000256" key="7">
    <source>
        <dbReference type="ARBA" id="ARBA00023239"/>
    </source>
</evidence>
<comment type="similarity">
    <text evidence="1 8">Belongs to the SOS response-associated peptidase family.</text>
</comment>
<organism evidence="9 10">
    <name type="scientific">Candidatus Clostridium radicumherbarum</name>
    <dbReference type="NCBI Taxonomy" id="3381662"/>
    <lineage>
        <taxon>Bacteria</taxon>
        <taxon>Bacillati</taxon>
        <taxon>Bacillota</taxon>
        <taxon>Clostridia</taxon>
        <taxon>Eubacteriales</taxon>
        <taxon>Clostridiaceae</taxon>
        <taxon>Clostridium</taxon>
    </lineage>
</organism>
<evidence type="ECO:0000256" key="8">
    <source>
        <dbReference type="RuleBase" id="RU364100"/>
    </source>
</evidence>
<reference evidence="9 10" key="1">
    <citation type="submission" date="2024-11" db="EMBL/GenBank/DDBJ databases">
        <authorList>
            <person name="Heng Y.C."/>
            <person name="Lim A.C.H."/>
            <person name="Lee J.K.Y."/>
            <person name="Kittelmann S."/>
        </authorList>
    </citation>
    <scope>NUCLEOTIDE SEQUENCE [LARGE SCALE GENOMIC DNA]</scope>
    <source>
        <strain evidence="9 10">WILCCON 0202</strain>
    </source>
</reference>
<evidence type="ECO:0000256" key="5">
    <source>
        <dbReference type="ARBA" id="ARBA00023124"/>
    </source>
</evidence>
<evidence type="ECO:0000256" key="3">
    <source>
        <dbReference type="ARBA" id="ARBA00022763"/>
    </source>
</evidence>
<dbReference type="Pfam" id="PF02586">
    <property type="entry name" value="SRAP"/>
    <property type="match status" value="1"/>
</dbReference>
<dbReference type="InterPro" id="IPR036590">
    <property type="entry name" value="SRAP-like"/>
</dbReference>
<dbReference type="PANTHER" id="PTHR13604">
    <property type="entry name" value="DC12-RELATED"/>
    <property type="match status" value="1"/>
</dbReference>
<comment type="caution">
    <text evidence="9">The sequence shown here is derived from an EMBL/GenBank/DDBJ whole genome shotgun (WGS) entry which is preliminary data.</text>
</comment>
<dbReference type="SUPFAM" id="SSF143081">
    <property type="entry name" value="BB1717-like"/>
    <property type="match status" value="1"/>
</dbReference>